<feature type="transmembrane region" description="Helical" evidence="1">
    <location>
        <begin position="54"/>
        <end position="73"/>
    </location>
</feature>
<accession>A0A8S1GUE7</accession>
<organism evidence="2 3">
    <name type="scientific">Caenorhabditis auriculariae</name>
    <dbReference type="NCBI Taxonomy" id="2777116"/>
    <lineage>
        <taxon>Eukaryota</taxon>
        <taxon>Metazoa</taxon>
        <taxon>Ecdysozoa</taxon>
        <taxon>Nematoda</taxon>
        <taxon>Chromadorea</taxon>
        <taxon>Rhabditida</taxon>
        <taxon>Rhabditina</taxon>
        <taxon>Rhabditomorpha</taxon>
        <taxon>Rhabditoidea</taxon>
        <taxon>Rhabditidae</taxon>
        <taxon>Peloderinae</taxon>
        <taxon>Caenorhabditis</taxon>
    </lineage>
</organism>
<gene>
    <name evidence="2" type="ORF">CAUJ_LOCUS2417</name>
</gene>
<dbReference type="Proteomes" id="UP000835052">
    <property type="component" value="Unassembled WGS sequence"/>
</dbReference>
<keyword evidence="1" id="KW-0472">Membrane</keyword>
<keyword evidence="3" id="KW-1185">Reference proteome</keyword>
<dbReference type="AlphaFoldDB" id="A0A8S1GUE7"/>
<feature type="transmembrane region" description="Helical" evidence="1">
    <location>
        <begin position="243"/>
        <end position="260"/>
    </location>
</feature>
<reference evidence="2" key="1">
    <citation type="submission" date="2020-10" db="EMBL/GenBank/DDBJ databases">
        <authorList>
            <person name="Kikuchi T."/>
        </authorList>
    </citation>
    <scope>NUCLEOTIDE SEQUENCE</scope>
    <source>
        <strain evidence="2">NKZ352</strain>
    </source>
</reference>
<name>A0A8S1GUE7_9PELO</name>
<dbReference type="EMBL" id="CAJGYM010000004">
    <property type="protein sequence ID" value="CAD6186498.1"/>
    <property type="molecule type" value="Genomic_DNA"/>
</dbReference>
<feature type="transmembrane region" description="Helical" evidence="1">
    <location>
        <begin position="20"/>
        <end position="42"/>
    </location>
</feature>
<feature type="transmembrane region" description="Helical" evidence="1">
    <location>
        <begin position="124"/>
        <end position="142"/>
    </location>
</feature>
<keyword evidence="1" id="KW-1133">Transmembrane helix</keyword>
<evidence type="ECO:0000313" key="2">
    <source>
        <dbReference type="EMBL" id="CAD6186498.1"/>
    </source>
</evidence>
<feature type="transmembrane region" description="Helical" evidence="1">
    <location>
        <begin position="85"/>
        <end position="103"/>
    </location>
</feature>
<evidence type="ECO:0000256" key="1">
    <source>
        <dbReference type="SAM" id="Phobius"/>
    </source>
</evidence>
<feature type="transmembrane region" description="Helical" evidence="1">
    <location>
        <begin position="162"/>
        <end position="187"/>
    </location>
</feature>
<feature type="transmembrane region" description="Helical" evidence="1">
    <location>
        <begin position="199"/>
        <end position="223"/>
    </location>
</feature>
<proteinExistence type="predicted"/>
<comment type="caution">
    <text evidence="2">The sequence shown here is derived from an EMBL/GenBank/DDBJ whole genome shotgun (WGS) entry which is preliminary data.</text>
</comment>
<sequence length="342" mass="37783">MGKTVSAAVSVYSLVVHYGGYIFGLGCLVSIPTSIVALQRALNSDYDEKDRPLLIARTYLTMTGIASAFFEGYNVASSILKSNGAVFPAFHRCFPFISFGVLLHQFVPPVTDFCNRLFGLPTHIYCIVSVAFCSIYSTFVDYNEPKEIVVYLGPFPMPKTKLFYSPSYVFEVAIPILVAICYILSILKLIKPSKTKTPLFFYGMFILSVVQGMVATCTGVAMVVAAGDFDDEHFLRYFIENSTPFLTFLALAVVTLVELLDTSRRHIVQPLEFSKEIGNAPGAQRSVALSYLPQTNDWNKLLHHPLVPPTGQHYFPTLSLRDVLDNDCGPSPVPTTNSSIIP</sequence>
<keyword evidence="1" id="KW-0812">Transmembrane</keyword>
<protein>
    <submittedName>
        <fullName evidence="2">Uncharacterized protein</fullName>
    </submittedName>
</protein>
<dbReference type="PROSITE" id="PS51257">
    <property type="entry name" value="PROKAR_LIPOPROTEIN"/>
    <property type="match status" value="1"/>
</dbReference>
<evidence type="ECO:0000313" key="3">
    <source>
        <dbReference type="Proteomes" id="UP000835052"/>
    </source>
</evidence>